<keyword evidence="2" id="KW-1185">Reference proteome</keyword>
<organism evidence="1 2">
    <name type="scientific">Paenibacillus harenae</name>
    <dbReference type="NCBI Taxonomy" id="306543"/>
    <lineage>
        <taxon>Bacteria</taxon>
        <taxon>Bacillati</taxon>
        <taxon>Bacillota</taxon>
        <taxon>Bacilli</taxon>
        <taxon>Bacillales</taxon>
        <taxon>Paenibacillaceae</taxon>
        <taxon>Paenibacillus</taxon>
    </lineage>
</organism>
<reference evidence="1 2" key="1">
    <citation type="submission" date="2023-07" db="EMBL/GenBank/DDBJ databases">
        <title>Sorghum-associated microbial communities from plants grown in Nebraska, USA.</title>
        <authorList>
            <person name="Schachtman D."/>
        </authorList>
    </citation>
    <scope>NUCLEOTIDE SEQUENCE [LARGE SCALE GENOMIC DNA]</scope>
    <source>
        <strain evidence="1 2">CC482</strain>
    </source>
</reference>
<dbReference type="Proteomes" id="UP001229346">
    <property type="component" value="Unassembled WGS sequence"/>
</dbReference>
<dbReference type="RefSeq" id="WP_307200552.1">
    <property type="nucleotide sequence ID" value="NZ_JAUSSU010000001.1"/>
</dbReference>
<dbReference type="SUPFAM" id="SSF69279">
    <property type="entry name" value="Phage tail proteins"/>
    <property type="match status" value="1"/>
</dbReference>
<evidence type="ECO:0000313" key="2">
    <source>
        <dbReference type="Proteomes" id="UP001229346"/>
    </source>
</evidence>
<protein>
    <submittedName>
        <fullName evidence="1">Phage protein D</fullName>
    </submittedName>
</protein>
<gene>
    <name evidence="1" type="ORF">J2T15_000417</name>
</gene>
<comment type="caution">
    <text evidence="1">The sequence shown here is derived from an EMBL/GenBank/DDBJ whole genome shotgun (WGS) entry which is preliminary data.</text>
</comment>
<dbReference type="EMBL" id="JAUSSU010000001">
    <property type="protein sequence ID" value="MDQ0111001.1"/>
    <property type="molecule type" value="Genomic_DNA"/>
</dbReference>
<sequence>MPAKNTVDSLETKYGDFNAPEADILIDGQLIRLLDMALEWVEVEQTTDSQADIARFCIANAFNWQDNTMSWVGTKIAVGKLLQVKLGYADKKGLVFDGIITGYNVEYGASMNPKVIVIAMDRSFLMMKSSHSKVWTETKDSDVVRQIAGEYGLSADIDATTVMKKTIEQIGVSDYHFIRSLAIDNDRHFYVTASKLYFKNPKTSGEPIVSLQYGKNLRDFTLQVDASSQVAEVKVRGYDVDKMEPIEASAKSVTKIGSSEKAGPSVAAQLSAKKVEIVYTQATSVDEATALAKAMLERLSRELVSGHGSCIGFPELMPGELIIFDGLGGTKLNHTARLTKVSHKLDAENGYVVYFETEGNAI</sequence>
<evidence type="ECO:0000313" key="1">
    <source>
        <dbReference type="EMBL" id="MDQ0111001.1"/>
    </source>
</evidence>
<dbReference type="Pfam" id="PF05954">
    <property type="entry name" value="Phage_GPD"/>
    <property type="match status" value="1"/>
</dbReference>
<accession>A0ABT9TUH1</accession>
<proteinExistence type="predicted"/>
<name>A0ABT9TUH1_PAEHA</name>